<dbReference type="GO" id="GO:0046923">
    <property type="term" value="F:ER retention sequence binding"/>
    <property type="evidence" value="ECO:0007669"/>
    <property type="project" value="InterPro"/>
</dbReference>
<dbReference type="Proteomes" id="UP000682733">
    <property type="component" value="Unassembled WGS sequence"/>
</dbReference>
<dbReference type="PRINTS" id="PR00660">
    <property type="entry name" value="ERLUMENR"/>
</dbReference>
<evidence type="ECO:0000256" key="2">
    <source>
        <dbReference type="ARBA" id="ARBA00010120"/>
    </source>
</evidence>
<sequence>YLIYIRFQKTYDKINDTFPVHYLIAVVGILAVWTSDLTNKSLLFESLWKFSILLESVAIVPQLYLLKKQGVIDLSMSYYLLTLGSYRTLYIFNWLYRYQTEGYWNSLSFLCGCLQTMIYLHFFIYNYPKLSKNFTNTLKYKQGIDILPIIVVEQVKTDTTKQSHTIEMPLIHEIEYKSDRLKNKLKLESKF</sequence>
<dbReference type="GO" id="GO:0006621">
    <property type="term" value="P:protein retention in ER lumen"/>
    <property type="evidence" value="ECO:0007669"/>
    <property type="project" value="InterPro"/>
</dbReference>
<dbReference type="InterPro" id="IPR000133">
    <property type="entry name" value="ER_ret_rcpt"/>
</dbReference>
<dbReference type="Pfam" id="PF00810">
    <property type="entry name" value="ER_lumen_recept"/>
    <property type="match status" value="1"/>
</dbReference>
<keyword evidence="9 11" id="KW-0472">Membrane</keyword>
<evidence type="ECO:0000313" key="12">
    <source>
        <dbReference type="EMBL" id="CAF1543681.1"/>
    </source>
</evidence>
<keyword evidence="7" id="KW-0653">Protein transport</keyword>
<dbReference type="AlphaFoldDB" id="A0A8S2UGP8"/>
<evidence type="ECO:0000256" key="11">
    <source>
        <dbReference type="SAM" id="Phobius"/>
    </source>
</evidence>
<proteinExistence type="inferred from homology"/>
<evidence type="ECO:0000256" key="6">
    <source>
        <dbReference type="ARBA" id="ARBA00022892"/>
    </source>
</evidence>
<evidence type="ECO:0000256" key="4">
    <source>
        <dbReference type="ARBA" id="ARBA00022692"/>
    </source>
</evidence>
<evidence type="ECO:0000313" key="14">
    <source>
        <dbReference type="Proteomes" id="UP000682733"/>
    </source>
</evidence>
<name>A0A8S2UGP8_9BILA</name>
<keyword evidence="5" id="KW-0256">Endoplasmic reticulum</keyword>
<feature type="transmembrane region" description="Helical" evidence="11">
    <location>
        <begin position="102"/>
        <end position="124"/>
    </location>
</feature>
<dbReference type="Proteomes" id="UP000677228">
    <property type="component" value="Unassembled WGS sequence"/>
</dbReference>
<comment type="caution">
    <text evidence="13">The sequence shown here is derived from an EMBL/GenBank/DDBJ whole genome shotgun (WGS) entry which is preliminary data.</text>
</comment>
<evidence type="ECO:0000256" key="8">
    <source>
        <dbReference type="ARBA" id="ARBA00022989"/>
    </source>
</evidence>
<evidence type="ECO:0000256" key="5">
    <source>
        <dbReference type="ARBA" id="ARBA00022824"/>
    </source>
</evidence>
<dbReference type="GO" id="GO:0005789">
    <property type="term" value="C:endoplasmic reticulum membrane"/>
    <property type="evidence" value="ECO:0007669"/>
    <property type="project" value="UniProtKB-SubCell"/>
</dbReference>
<evidence type="ECO:0008006" key="15">
    <source>
        <dbReference type="Google" id="ProtNLM"/>
    </source>
</evidence>
<dbReference type="GO" id="GO:0016192">
    <property type="term" value="P:vesicle-mediated transport"/>
    <property type="evidence" value="ECO:0007669"/>
    <property type="project" value="UniProtKB-KW"/>
</dbReference>
<evidence type="ECO:0000313" key="13">
    <source>
        <dbReference type="EMBL" id="CAF4332553.1"/>
    </source>
</evidence>
<evidence type="ECO:0000256" key="1">
    <source>
        <dbReference type="ARBA" id="ARBA00004477"/>
    </source>
</evidence>
<dbReference type="EMBL" id="CAJOBA010061654">
    <property type="protein sequence ID" value="CAF4332553.1"/>
    <property type="molecule type" value="Genomic_DNA"/>
</dbReference>
<dbReference type="GO" id="GO:0015031">
    <property type="term" value="P:protein transport"/>
    <property type="evidence" value="ECO:0007669"/>
    <property type="project" value="UniProtKB-KW"/>
</dbReference>
<keyword evidence="10" id="KW-0675">Receptor</keyword>
<dbReference type="PANTHER" id="PTHR10585">
    <property type="entry name" value="ER LUMEN PROTEIN RETAINING RECEPTOR"/>
    <property type="match status" value="1"/>
</dbReference>
<evidence type="ECO:0000256" key="10">
    <source>
        <dbReference type="ARBA" id="ARBA00023170"/>
    </source>
</evidence>
<comment type="subcellular location">
    <subcellularLocation>
        <location evidence="1">Endoplasmic reticulum membrane</location>
        <topology evidence="1">Multi-pass membrane protein</topology>
    </subcellularLocation>
</comment>
<feature type="transmembrane region" description="Helical" evidence="11">
    <location>
        <begin position="78"/>
        <end position="96"/>
    </location>
</feature>
<keyword evidence="8 11" id="KW-1133">Transmembrane helix</keyword>
<dbReference type="EMBL" id="CAJNOK010039278">
    <property type="protein sequence ID" value="CAF1543681.1"/>
    <property type="molecule type" value="Genomic_DNA"/>
</dbReference>
<gene>
    <name evidence="12" type="ORF">OVA965_LOCUS38911</name>
    <name evidence="13" type="ORF">TMI583_LOCUS40152</name>
</gene>
<reference evidence="13" key="1">
    <citation type="submission" date="2021-02" db="EMBL/GenBank/DDBJ databases">
        <authorList>
            <person name="Nowell W R."/>
        </authorList>
    </citation>
    <scope>NUCLEOTIDE SEQUENCE</scope>
</reference>
<feature type="transmembrane region" description="Helical" evidence="11">
    <location>
        <begin position="20"/>
        <end position="35"/>
    </location>
</feature>
<keyword evidence="3" id="KW-0813">Transport</keyword>
<evidence type="ECO:0000256" key="7">
    <source>
        <dbReference type="ARBA" id="ARBA00022927"/>
    </source>
</evidence>
<protein>
    <recommendedName>
        <fullName evidence="15">ER lumen protein-retaining receptor</fullName>
    </recommendedName>
</protein>
<feature type="non-terminal residue" evidence="13">
    <location>
        <position position="1"/>
    </location>
</feature>
<keyword evidence="6" id="KW-0931">ER-Golgi transport</keyword>
<evidence type="ECO:0000256" key="9">
    <source>
        <dbReference type="ARBA" id="ARBA00023136"/>
    </source>
</evidence>
<keyword evidence="4 11" id="KW-0812">Transmembrane</keyword>
<evidence type="ECO:0000256" key="3">
    <source>
        <dbReference type="ARBA" id="ARBA00022448"/>
    </source>
</evidence>
<organism evidence="13 14">
    <name type="scientific">Didymodactylos carnosus</name>
    <dbReference type="NCBI Taxonomy" id="1234261"/>
    <lineage>
        <taxon>Eukaryota</taxon>
        <taxon>Metazoa</taxon>
        <taxon>Spiralia</taxon>
        <taxon>Gnathifera</taxon>
        <taxon>Rotifera</taxon>
        <taxon>Eurotatoria</taxon>
        <taxon>Bdelloidea</taxon>
        <taxon>Philodinida</taxon>
        <taxon>Philodinidae</taxon>
        <taxon>Didymodactylos</taxon>
    </lineage>
</organism>
<comment type="similarity">
    <text evidence="2">Belongs to the ERD2 family.</text>
</comment>
<accession>A0A8S2UGP8</accession>